<feature type="non-terminal residue" evidence="1">
    <location>
        <position position="32"/>
    </location>
</feature>
<evidence type="ECO:0000313" key="2">
    <source>
        <dbReference type="EMBL" id="CAF4272090.1"/>
    </source>
</evidence>
<evidence type="ECO:0000313" key="3">
    <source>
        <dbReference type="EMBL" id="CAF4568676.1"/>
    </source>
</evidence>
<evidence type="ECO:0000313" key="4">
    <source>
        <dbReference type="Proteomes" id="UP000663855"/>
    </source>
</evidence>
<accession>A0A815T2A7</accession>
<gene>
    <name evidence="3" type="ORF">BYL167_LOCUS38817</name>
    <name evidence="1" type="ORF">CJN711_LOCUS27000</name>
    <name evidence="2" type="ORF">GIL414_LOCUS24602</name>
</gene>
<dbReference type="Proteomes" id="UP000663855">
    <property type="component" value="Unassembled WGS sequence"/>
</dbReference>
<evidence type="ECO:0000313" key="1">
    <source>
        <dbReference type="EMBL" id="CAF1496389.1"/>
    </source>
</evidence>
<dbReference type="Proteomes" id="UP000681720">
    <property type="component" value="Unassembled WGS sequence"/>
</dbReference>
<name>A0A815T2A7_9BILA</name>
<protein>
    <submittedName>
        <fullName evidence="1">Uncharacterized protein</fullName>
    </submittedName>
</protein>
<dbReference type="Proteomes" id="UP000681967">
    <property type="component" value="Unassembled WGS sequence"/>
</dbReference>
<dbReference type="EMBL" id="CAJOBJ010030889">
    <property type="protein sequence ID" value="CAF4272090.1"/>
    <property type="molecule type" value="Genomic_DNA"/>
</dbReference>
<sequence>MTLSLSPRHQGVLPYLNQLIYKLVLILRRSIR</sequence>
<dbReference type="EMBL" id="CAJNOV010012760">
    <property type="protein sequence ID" value="CAF1496389.1"/>
    <property type="molecule type" value="Genomic_DNA"/>
</dbReference>
<organism evidence="1 4">
    <name type="scientific">Rotaria magnacalcarata</name>
    <dbReference type="NCBI Taxonomy" id="392030"/>
    <lineage>
        <taxon>Eukaryota</taxon>
        <taxon>Metazoa</taxon>
        <taxon>Spiralia</taxon>
        <taxon>Gnathifera</taxon>
        <taxon>Rotifera</taxon>
        <taxon>Eurotatoria</taxon>
        <taxon>Bdelloidea</taxon>
        <taxon>Philodinida</taxon>
        <taxon>Philodinidae</taxon>
        <taxon>Rotaria</taxon>
    </lineage>
</organism>
<comment type="caution">
    <text evidence="1">The sequence shown here is derived from an EMBL/GenBank/DDBJ whole genome shotgun (WGS) entry which is preliminary data.</text>
</comment>
<proteinExistence type="predicted"/>
<reference evidence="1" key="1">
    <citation type="submission" date="2021-02" db="EMBL/GenBank/DDBJ databases">
        <authorList>
            <person name="Nowell W R."/>
        </authorList>
    </citation>
    <scope>NUCLEOTIDE SEQUENCE</scope>
</reference>
<dbReference type="AlphaFoldDB" id="A0A815T2A7"/>
<dbReference type="EMBL" id="CAJOBH010091730">
    <property type="protein sequence ID" value="CAF4568676.1"/>
    <property type="molecule type" value="Genomic_DNA"/>
</dbReference>